<accession>A0A7C3UYE7</accession>
<dbReference type="InterPro" id="IPR001754">
    <property type="entry name" value="OMPdeCOase_dom"/>
</dbReference>
<evidence type="ECO:0000259" key="2">
    <source>
        <dbReference type="Pfam" id="PF00215"/>
    </source>
</evidence>
<dbReference type="Gene3D" id="3.20.20.70">
    <property type="entry name" value="Aldolase class I"/>
    <property type="match status" value="1"/>
</dbReference>
<keyword evidence="1" id="KW-0456">Lyase</keyword>
<reference evidence="3" key="1">
    <citation type="journal article" date="2020" name="mSystems">
        <title>Genome- and Community-Level Interaction Insights into Carbon Utilization and Element Cycling Functions of Hydrothermarchaeota in Hydrothermal Sediment.</title>
        <authorList>
            <person name="Zhou Z."/>
            <person name="Liu Y."/>
            <person name="Xu W."/>
            <person name="Pan J."/>
            <person name="Luo Z.H."/>
            <person name="Li M."/>
        </authorList>
    </citation>
    <scope>NUCLEOTIDE SEQUENCE [LARGE SCALE GENOMIC DNA]</scope>
    <source>
        <strain evidence="3">SpSt-897</strain>
    </source>
</reference>
<dbReference type="InterPro" id="IPR011060">
    <property type="entry name" value="RibuloseP-bd_barrel"/>
</dbReference>
<name>A0A7C3UYE7_9BACT</name>
<dbReference type="EMBL" id="DTMF01000224">
    <property type="protein sequence ID" value="HGF34556.1"/>
    <property type="molecule type" value="Genomic_DNA"/>
</dbReference>
<dbReference type="SUPFAM" id="SSF51366">
    <property type="entry name" value="Ribulose-phoshate binding barrel"/>
    <property type="match status" value="1"/>
</dbReference>
<protein>
    <recommendedName>
        <fullName evidence="2">Orotidine 5'-phosphate decarboxylase domain-containing protein</fullName>
    </recommendedName>
</protein>
<evidence type="ECO:0000256" key="1">
    <source>
        <dbReference type="ARBA" id="ARBA00023239"/>
    </source>
</evidence>
<organism evidence="3">
    <name type="scientific">Desulfobacca acetoxidans</name>
    <dbReference type="NCBI Taxonomy" id="60893"/>
    <lineage>
        <taxon>Bacteria</taxon>
        <taxon>Pseudomonadati</taxon>
        <taxon>Thermodesulfobacteriota</taxon>
        <taxon>Desulfobaccia</taxon>
        <taxon>Desulfobaccales</taxon>
        <taxon>Desulfobaccaceae</taxon>
        <taxon>Desulfobacca</taxon>
    </lineage>
</organism>
<dbReference type="AlphaFoldDB" id="A0A7C3UYE7"/>
<dbReference type="InterPro" id="IPR013785">
    <property type="entry name" value="Aldolase_TIM"/>
</dbReference>
<sequence length="111" mass="12172">MWWKPTGMPWKWTPRRTWGGWRSICGARPDVLETWHGALAGVETITASFTDPKDHLILVVCPGIRPAWSAVVGNDQKRVVTPLEAMKNGADCIGVARPIRTASDPVAIARG</sequence>
<feature type="domain" description="Orotidine 5'-phosphate decarboxylase" evidence="2">
    <location>
        <begin position="47"/>
        <end position="110"/>
    </location>
</feature>
<evidence type="ECO:0000313" key="3">
    <source>
        <dbReference type="EMBL" id="HGF34556.1"/>
    </source>
</evidence>
<gene>
    <name evidence="3" type="ORF">ENW96_09255</name>
</gene>
<proteinExistence type="predicted"/>
<dbReference type="Pfam" id="PF00215">
    <property type="entry name" value="OMPdecase"/>
    <property type="match status" value="1"/>
</dbReference>
<comment type="caution">
    <text evidence="3">The sequence shown here is derived from an EMBL/GenBank/DDBJ whole genome shotgun (WGS) entry which is preliminary data.</text>
</comment>
<dbReference type="GO" id="GO:0006207">
    <property type="term" value="P:'de novo' pyrimidine nucleobase biosynthetic process"/>
    <property type="evidence" value="ECO:0007669"/>
    <property type="project" value="InterPro"/>
</dbReference>
<dbReference type="GO" id="GO:0004590">
    <property type="term" value="F:orotidine-5'-phosphate decarboxylase activity"/>
    <property type="evidence" value="ECO:0007669"/>
    <property type="project" value="InterPro"/>
</dbReference>